<dbReference type="Pfam" id="PF24302">
    <property type="entry name" value="DUF7484"/>
    <property type="match status" value="1"/>
</dbReference>
<proteinExistence type="predicted"/>
<protein>
    <submittedName>
        <fullName evidence="1">Uncharacterized protein</fullName>
    </submittedName>
</protein>
<keyword evidence="2" id="KW-1185">Reference proteome</keyword>
<gene>
    <name evidence="1" type="ORF">vBKpMFBKp24_095</name>
</gene>
<organism evidence="1 2">
    <name type="scientific">Klebsiella phage vB_KpM_FBKp24</name>
    <dbReference type="NCBI Taxonomy" id="2801834"/>
    <lineage>
        <taxon>Viruses</taxon>
        <taxon>Duplodnaviria</taxon>
        <taxon>Heunggongvirae</taxon>
        <taxon>Uroviricota</taxon>
        <taxon>Caudoviricetes</taxon>
        <taxon>Chimalliviridae</taxon>
        <taxon>Maaswegvirus</taxon>
        <taxon>Maaswegvirus Kp24</taxon>
    </lineage>
</organism>
<name>A0A7U0J6P1_9CAUD</name>
<evidence type="ECO:0000313" key="1">
    <source>
        <dbReference type="EMBL" id="QQV92096.1"/>
    </source>
</evidence>
<dbReference type="Proteomes" id="UP000596381">
    <property type="component" value="Segment"/>
</dbReference>
<accession>A0A7U0J6P1</accession>
<sequence length="276" mass="30337">MVLQKVISDIRFNIPKEVLEIAFLGDLGLERRKPGALDWEIRNKIIDAKVRPDCNLLGALEMNIPLANAEVIYDATGLYRNTVRIPKSLTQGRSIVSVSYFNYYYYTGAIGQVGGYMANNFSSNTCGNSPMMAQASRILQSAANSDSTGTAAVRLIGENTIVVNDYIGSLLQGSLVCLVSHDSEMNSIGPKAVPQFSKLCQLACKAYIYNTLKVKLNGAYLAGGAELGEIQNFVDSYSDAAEQYEEYFREEWSAVQFANDDTRNSWYLRNLIGGGA</sequence>
<dbReference type="EMBL" id="MW394391">
    <property type="protein sequence ID" value="QQV92096.1"/>
    <property type="molecule type" value="Genomic_DNA"/>
</dbReference>
<reference evidence="1 2" key="1">
    <citation type="submission" date="2020-12" db="EMBL/GenBank/DDBJ databases">
        <title>Genomic characterization of four novel bacteriophages infecting Klebsiella pneumoniae.</title>
        <authorList>
            <person name="Estrada Bonilla B."/>
            <person name="Costa A.R."/>
            <person name="van Rossum T."/>
            <person name="Hagedoorn S."/>
            <person name="Wallinga H."/>
            <person name="Xiao M."/>
            <person name="Song W."/>
            <person name="Haas P.-J."/>
            <person name="Nobrega F.L."/>
            <person name="Brouns S.J.J."/>
        </authorList>
    </citation>
    <scope>NUCLEOTIDE SEQUENCE [LARGE SCALE GENOMIC DNA]</scope>
</reference>
<dbReference type="InterPro" id="IPR055907">
    <property type="entry name" value="DUF7484"/>
</dbReference>
<evidence type="ECO:0000313" key="2">
    <source>
        <dbReference type="Proteomes" id="UP000596381"/>
    </source>
</evidence>